<dbReference type="GeneID" id="93642486"/>
<dbReference type="Proteomes" id="UP000031829">
    <property type="component" value="Chromosome"/>
</dbReference>
<dbReference type="PROSITE" id="PS51186">
    <property type="entry name" value="GNAT"/>
    <property type="match status" value="1"/>
</dbReference>
<dbReference type="SUPFAM" id="SSF55729">
    <property type="entry name" value="Acyl-CoA N-acyltransferases (Nat)"/>
    <property type="match status" value="1"/>
</dbReference>
<proteinExistence type="predicted"/>
<dbReference type="AlphaFoldDB" id="A0A0B6AV32"/>
<dbReference type="EMBL" id="CP009920">
    <property type="protein sequence ID" value="AJI24947.1"/>
    <property type="molecule type" value="Genomic_DNA"/>
</dbReference>
<dbReference type="PANTHER" id="PTHR43792">
    <property type="entry name" value="GNAT FAMILY, PUTATIVE (AFU_ORTHOLOGUE AFUA_3G00765)-RELATED-RELATED"/>
    <property type="match status" value="1"/>
</dbReference>
<organism evidence="1 2">
    <name type="scientific">Priestia megaterium (strain ATCC 14581 / DSM 32 / CCUG 1817 / JCM 2506 / NBRC 15308 / NCIMB 9376 / NCTC 10342 / NRRL B-14308 / VKM B-512 / Ford 19)</name>
    <name type="common">Bacillus megaterium</name>
    <dbReference type="NCBI Taxonomy" id="1348623"/>
    <lineage>
        <taxon>Bacteria</taxon>
        <taxon>Bacillati</taxon>
        <taxon>Bacillota</taxon>
        <taxon>Bacilli</taxon>
        <taxon>Bacillales</taxon>
        <taxon>Bacillaceae</taxon>
        <taxon>Priestia</taxon>
    </lineage>
</organism>
<evidence type="ECO:0000313" key="2">
    <source>
        <dbReference type="Proteomes" id="UP000031829"/>
    </source>
</evidence>
<dbReference type="InterPro" id="IPR016181">
    <property type="entry name" value="Acyl_CoA_acyltransferase"/>
</dbReference>
<dbReference type="PANTHER" id="PTHR43792:SF1">
    <property type="entry name" value="N-ACETYLTRANSFERASE DOMAIN-CONTAINING PROTEIN"/>
    <property type="match status" value="1"/>
</dbReference>
<dbReference type="Gene3D" id="3.40.630.30">
    <property type="match status" value="1"/>
</dbReference>
<dbReference type="InterPro" id="IPR051531">
    <property type="entry name" value="N-acetyltransferase"/>
</dbReference>
<evidence type="ECO:0000313" key="1">
    <source>
        <dbReference type="EMBL" id="AJI24947.1"/>
    </source>
</evidence>
<keyword evidence="1" id="KW-0808">Transferase</keyword>
<protein>
    <submittedName>
        <fullName evidence="1">Acetyltransferase family protein</fullName>
    </submittedName>
</protein>
<dbReference type="HOGENOM" id="CLU_013985_3_1_9"/>
<sequence>MTLRAMAESDAGNLLKIFEDAEAMKYYSSTKSEQDTRRWIQWMKQHYQTYGISMWIAEDKQKGEFLGQCGMVLQKVDGKVDPELGYLFLRSRWGKGYASEAAKACLDYGLHTLKFQKIISLIDPDNFPSIKLAERIGMKKEKQVNKWDKSLFFYSIYNEK</sequence>
<dbReference type="InterPro" id="IPR000182">
    <property type="entry name" value="GNAT_dom"/>
</dbReference>
<dbReference type="Pfam" id="PF13302">
    <property type="entry name" value="Acetyltransf_3"/>
    <property type="match status" value="1"/>
</dbReference>
<dbReference type="RefSeq" id="WP_034652506.1">
    <property type="nucleotide sequence ID" value="NZ_BCVB01000005.1"/>
</dbReference>
<gene>
    <name evidence="1" type="ORF">BG04_4482</name>
</gene>
<dbReference type="KEGG" id="bmeg:BG04_4482"/>
<reference evidence="1 2" key="1">
    <citation type="journal article" date="2015" name="Genome Announc.">
        <title>Complete genome sequences for 35 biothreat assay-relevant bacillus species.</title>
        <authorList>
            <person name="Johnson S.L."/>
            <person name="Daligault H.E."/>
            <person name="Davenport K.W."/>
            <person name="Jaissle J."/>
            <person name="Frey K.G."/>
            <person name="Ladner J.T."/>
            <person name="Broomall S.M."/>
            <person name="Bishop-Lilly K.A."/>
            <person name="Bruce D.C."/>
            <person name="Gibbons H.S."/>
            <person name="Coyne S.R."/>
            <person name="Lo C.C."/>
            <person name="Meincke L."/>
            <person name="Munk A.C."/>
            <person name="Koroleva G.I."/>
            <person name="Rosenzweig C.N."/>
            <person name="Palacios G.F."/>
            <person name="Redden C.L."/>
            <person name="Minogue T.D."/>
            <person name="Chain P.S."/>
        </authorList>
    </citation>
    <scope>NUCLEOTIDE SEQUENCE [LARGE SCALE GENOMIC DNA]</scope>
    <source>
        <strain evidence="2">ATCC 14581 / DSM 32 / JCM 2506 / NBRC 15308 / NCIMB 9376 / NCTC 10342 / NRRL B-14308 / VKM B-512</strain>
    </source>
</reference>
<dbReference type="GO" id="GO:0016747">
    <property type="term" value="F:acyltransferase activity, transferring groups other than amino-acyl groups"/>
    <property type="evidence" value="ECO:0007669"/>
    <property type="project" value="InterPro"/>
</dbReference>
<name>A0A0B6AV32_PRIM2</name>
<accession>A0A0B6AV32</accession>